<protein>
    <submittedName>
        <fullName evidence="1">Uncharacterized protein</fullName>
    </submittedName>
</protein>
<dbReference type="EMBL" id="AILU01000015">
    <property type="protein sequence ID" value="EJF80273.1"/>
    <property type="molecule type" value="Genomic_DNA"/>
</dbReference>
<dbReference type="HOGENOM" id="CLU_2987388_0_0_5"/>
<evidence type="ECO:0000313" key="2">
    <source>
        <dbReference type="Proteomes" id="UP000008947"/>
    </source>
</evidence>
<reference evidence="1 2" key="1">
    <citation type="submission" date="2012-03" db="EMBL/GenBank/DDBJ databases">
        <title>The Genome Sequence of Bartonella washoensis Sb944nv.</title>
        <authorList>
            <consortium name="The Broad Institute Genome Sequencing Platform"/>
            <consortium name="The Broad Institute Genome Sequencing Center for Infectious Disease"/>
            <person name="Feldgarden M."/>
            <person name="Kirby J."/>
            <person name="Kosoy M."/>
            <person name="Birtles R."/>
            <person name="Probert W.S."/>
            <person name="Chiaraviglio L."/>
            <person name="Young S.K."/>
            <person name="Zeng Q."/>
            <person name="Gargeya S."/>
            <person name="Fitzgerald M."/>
            <person name="Haas B."/>
            <person name="Abouelleil A."/>
            <person name="Alvarado L."/>
            <person name="Arachchi H.M."/>
            <person name="Berlin A."/>
            <person name="Chapman S.B."/>
            <person name="Gearin G."/>
            <person name="Goldberg J."/>
            <person name="Griggs A."/>
            <person name="Gujja S."/>
            <person name="Hansen M."/>
            <person name="Heiman D."/>
            <person name="Howarth C."/>
            <person name="Larimer J."/>
            <person name="Lui A."/>
            <person name="MacDonald P.J.P."/>
            <person name="McCowen C."/>
            <person name="Montmayeur A."/>
            <person name="Murphy C."/>
            <person name="Neiman D."/>
            <person name="Pearson M."/>
            <person name="Priest M."/>
            <person name="Roberts A."/>
            <person name="Saif S."/>
            <person name="Shea T."/>
            <person name="Sisk P."/>
            <person name="Stolte C."/>
            <person name="Sykes S."/>
            <person name="Wortman J."/>
            <person name="Nusbaum C."/>
            <person name="Birren B."/>
        </authorList>
    </citation>
    <scope>NUCLEOTIDE SEQUENCE [LARGE SCALE GENOMIC DNA]</scope>
    <source>
        <strain evidence="1 2">Sb944nv</strain>
    </source>
</reference>
<name>J0YZ03_9HYPH</name>
<sequence length="57" mass="6859">MLTLSPLHLARYIDRKFVYINRKFFEKKSPKKKGTNSTTIHILQDHRRIAHFHILAQ</sequence>
<evidence type="ECO:0000313" key="1">
    <source>
        <dbReference type="EMBL" id="EJF80273.1"/>
    </source>
</evidence>
<accession>J0YZ03</accession>
<comment type="caution">
    <text evidence="1">The sequence shown here is derived from an EMBL/GenBank/DDBJ whole genome shotgun (WGS) entry which is preliminary data.</text>
</comment>
<proteinExistence type="predicted"/>
<dbReference type="Proteomes" id="UP000008947">
    <property type="component" value="Unassembled WGS sequence"/>
</dbReference>
<keyword evidence="2" id="KW-1185">Reference proteome</keyword>
<organism evidence="1 2">
    <name type="scientific">Candidatus Bartonella washoeensis Sb944nv</name>
    <dbReference type="NCBI Taxonomy" id="1094563"/>
    <lineage>
        <taxon>Bacteria</taxon>
        <taxon>Pseudomonadati</taxon>
        <taxon>Pseudomonadota</taxon>
        <taxon>Alphaproteobacteria</taxon>
        <taxon>Hyphomicrobiales</taxon>
        <taxon>Bartonellaceae</taxon>
        <taxon>Bartonella</taxon>
    </lineage>
</organism>
<dbReference type="AlphaFoldDB" id="J0YZ03"/>
<gene>
    <name evidence="1" type="ORF">MCQ_00509</name>
</gene>